<keyword evidence="2" id="KW-0812">Transmembrane</keyword>
<reference evidence="3 4" key="2">
    <citation type="journal article" date="2010" name="J. Bacteriol.">
        <title>Complete genome sequence of the photosynthetic purple nonsulfur bacterium Rhodobacter capsulatus SB 1003.</title>
        <authorList>
            <person name="Strnad H."/>
            <person name="Lapidus A."/>
            <person name="Paces J."/>
            <person name="Ulbrich P."/>
            <person name="Vlcek C."/>
            <person name="Paces V."/>
            <person name="Haselkorn R."/>
        </authorList>
    </citation>
    <scope>NUCLEOTIDE SEQUENCE [LARGE SCALE GENOMIC DNA]</scope>
    <source>
        <strain evidence="4">ATCC BAA-309 / NBRC 16581 / SB1003</strain>
    </source>
</reference>
<name>D5AQZ4_RHOCB</name>
<evidence type="ECO:0000313" key="4">
    <source>
        <dbReference type="Proteomes" id="UP000002361"/>
    </source>
</evidence>
<gene>
    <name evidence="3" type="ordered locus">RCAP_rcc01040</name>
</gene>
<feature type="transmembrane region" description="Helical" evidence="2">
    <location>
        <begin position="49"/>
        <end position="72"/>
    </location>
</feature>
<feature type="transmembrane region" description="Helical" evidence="2">
    <location>
        <begin position="78"/>
        <end position="94"/>
    </location>
</feature>
<dbReference type="AlphaFoldDB" id="D5AQZ4"/>
<reference key="1">
    <citation type="submission" date="2008-12" db="EMBL/GenBank/DDBJ databases">
        <title>Complete genome sequence of Rhodobacter capsulatus SB1003.</title>
        <authorList>
            <person name="Strnad H."/>
            <person name="Lapidus A."/>
            <person name="Vlcek C."/>
            <person name="Ulbrich P."/>
            <person name="Paces J."/>
            <person name="Maltsev N."/>
            <person name="Kumar V."/>
            <person name="Kogan Y."/>
            <person name="Milgram A."/>
            <person name="Rebrekov D."/>
            <person name="Mazur M."/>
            <person name="Cox R."/>
            <person name="Kyrpides N."/>
            <person name="Kolar M."/>
            <person name="Sachova J."/>
            <person name="Ridl J."/>
            <person name="Ivanova N."/>
            <person name="Kapatral V."/>
            <person name="Los T."/>
            <person name="Lykidis A."/>
            <person name="Mikhailova N."/>
            <person name="Reznik G."/>
            <person name="Vasieva O."/>
            <person name="Fonstein M."/>
            <person name="Paces V."/>
            <person name="Haselkorn R."/>
        </authorList>
    </citation>
    <scope>NUCLEOTIDE SEQUENCE</scope>
    <source>
        <strain>SB1003</strain>
    </source>
</reference>
<dbReference type="RefSeq" id="WP_013066779.1">
    <property type="nucleotide sequence ID" value="NC_014034.1"/>
</dbReference>
<keyword evidence="2" id="KW-0472">Membrane</keyword>
<dbReference type="Proteomes" id="UP000002361">
    <property type="component" value="Chromosome"/>
</dbReference>
<dbReference type="OrthoDB" id="9951448at2"/>
<feature type="region of interest" description="Disordered" evidence="1">
    <location>
        <begin position="97"/>
        <end position="118"/>
    </location>
</feature>
<keyword evidence="4" id="KW-1185">Reference proteome</keyword>
<feature type="compositionally biased region" description="Low complexity" evidence="1">
    <location>
        <begin position="100"/>
        <end position="109"/>
    </location>
</feature>
<dbReference type="EMBL" id="CP001312">
    <property type="protein sequence ID" value="ADE84800.1"/>
    <property type="molecule type" value="Genomic_DNA"/>
</dbReference>
<evidence type="ECO:0000256" key="2">
    <source>
        <dbReference type="SAM" id="Phobius"/>
    </source>
</evidence>
<protein>
    <submittedName>
        <fullName evidence="3">Membrane protein, putative</fullName>
    </submittedName>
</protein>
<evidence type="ECO:0000256" key="1">
    <source>
        <dbReference type="SAM" id="MobiDB-lite"/>
    </source>
</evidence>
<evidence type="ECO:0000313" key="3">
    <source>
        <dbReference type="EMBL" id="ADE84800.1"/>
    </source>
</evidence>
<dbReference type="STRING" id="272942.RCAP_rcc01040"/>
<sequence length="118" mass="11535">MTSQPKAAPLMPSTTQIVRAGVNGAAITGAWTAINEGIRVRNGQTTTDAAMRATASSAAIGAGAGAVATLAAHLARNAPVLGLVALAAGVLYFANSSRKPAPAGAAPETTPEDAEAAQ</sequence>
<organism evidence="3 4">
    <name type="scientific">Rhodobacter capsulatus (strain ATCC BAA-309 / NBRC 16581 / SB1003)</name>
    <dbReference type="NCBI Taxonomy" id="272942"/>
    <lineage>
        <taxon>Bacteria</taxon>
        <taxon>Pseudomonadati</taxon>
        <taxon>Pseudomonadota</taxon>
        <taxon>Alphaproteobacteria</taxon>
        <taxon>Rhodobacterales</taxon>
        <taxon>Rhodobacter group</taxon>
        <taxon>Rhodobacter</taxon>
    </lineage>
</organism>
<accession>D5AQZ4</accession>
<dbReference type="KEGG" id="rcp:RCAP_rcc01040"/>
<proteinExistence type="predicted"/>
<keyword evidence="2" id="KW-1133">Transmembrane helix</keyword>
<dbReference type="GeneID" id="31489966"/>
<dbReference type="HOGENOM" id="CLU_2071258_0_0_5"/>